<dbReference type="EMBL" id="JABSTU010000010">
    <property type="protein sequence ID" value="KAH8019429.1"/>
    <property type="molecule type" value="Genomic_DNA"/>
</dbReference>
<name>A0A9J6DB86_RHIMP</name>
<keyword evidence="3" id="KW-1185">Reference proteome</keyword>
<proteinExistence type="predicted"/>
<organism evidence="2 3">
    <name type="scientific">Rhipicephalus microplus</name>
    <name type="common">Cattle tick</name>
    <name type="synonym">Boophilus microplus</name>
    <dbReference type="NCBI Taxonomy" id="6941"/>
    <lineage>
        <taxon>Eukaryota</taxon>
        <taxon>Metazoa</taxon>
        <taxon>Ecdysozoa</taxon>
        <taxon>Arthropoda</taxon>
        <taxon>Chelicerata</taxon>
        <taxon>Arachnida</taxon>
        <taxon>Acari</taxon>
        <taxon>Parasitiformes</taxon>
        <taxon>Ixodida</taxon>
        <taxon>Ixodoidea</taxon>
        <taxon>Ixodidae</taxon>
        <taxon>Rhipicephalinae</taxon>
        <taxon>Rhipicephalus</taxon>
        <taxon>Boophilus</taxon>
    </lineage>
</organism>
<evidence type="ECO:0000313" key="3">
    <source>
        <dbReference type="Proteomes" id="UP000821866"/>
    </source>
</evidence>
<evidence type="ECO:0000256" key="1">
    <source>
        <dbReference type="SAM" id="MobiDB-lite"/>
    </source>
</evidence>
<feature type="region of interest" description="Disordered" evidence="1">
    <location>
        <begin position="223"/>
        <end position="246"/>
    </location>
</feature>
<gene>
    <name evidence="2" type="ORF">HPB51_019402</name>
</gene>
<sequence>MFGCSYEPPNTNLAQMPDGWASTTRESFLRGYGNELAAAGRGSKSGAKSSSRTCIITAYFSECVTQLEHMRWHTAAKGCERLVLADLVPPGDRWTFATSAVKLVIGLTSALAVQRRKQSFVGVEFPWSRAQRMKFSTMCASQSVGCACAQILRAAKHKNPRSALRRRMWWGAGGGVVGSTQESKRMRLGTTLVGLMVVNHQQRLQLRGRLPYFALTLGPVDARTLGPKKDQNQPKSGPPERRRQSPPHVFCATLCTGDQGYSSCFHSIYLPSS</sequence>
<feature type="compositionally biased region" description="Basic and acidic residues" evidence="1">
    <location>
        <begin position="227"/>
        <end position="243"/>
    </location>
</feature>
<comment type="caution">
    <text evidence="2">The sequence shown here is derived from an EMBL/GenBank/DDBJ whole genome shotgun (WGS) entry which is preliminary data.</text>
</comment>
<accession>A0A9J6DB86</accession>
<reference evidence="2" key="2">
    <citation type="submission" date="2021-09" db="EMBL/GenBank/DDBJ databases">
        <authorList>
            <person name="Jia N."/>
            <person name="Wang J."/>
            <person name="Shi W."/>
            <person name="Du L."/>
            <person name="Sun Y."/>
            <person name="Zhan W."/>
            <person name="Jiang J."/>
            <person name="Wang Q."/>
            <person name="Zhang B."/>
            <person name="Ji P."/>
            <person name="Sakyi L.B."/>
            <person name="Cui X."/>
            <person name="Yuan T."/>
            <person name="Jiang B."/>
            <person name="Yang W."/>
            <person name="Lam T.T.-Y."/>
            <person name="Chang Q."/>
            <person name="Ding S."/>
            <person name="Wang X."/>
            <person name="Zhu J."/>
            <person name="Ruan X."/>
            <person name="Zhao L."/>
            <person name="Wei J."/>
            <person name="Que T."/>
            <person name="Du C."/>
            <person name="Cheng J."/>
            <person name="Dai P."/>
            <person name="Han X."/>
            <person name="Huang E."/>
            <person name="Gao Y."/>
            <person name="Liu J."/>
            <person name="Shao H."/>
            <person name="Ye R."/>
            <person name="Li L."/>
            <person name="Wei W."/>
            <person name="Wang X."/>
            <person name="Wang C."/>
            <person name="Huo Q."/>
            <person name="Li W."/>
            <person name="Guo W."/>
            <person name="Chen H."/>
            <person name="Chen S."/>
            <person name="Zhou L."/>
            <person name="Zhou L."/>
            <person name="Ni X."/>
            <person name="Tian J."/>
            <person name="Zhou Y."/>
            <person name="Sheng Y."/>
            <person name="Liu T."/>
            <person name="Pan Y."/>
            <person name="Xia L."/>
            <person name="Li J."/>
            <person name="Zhao F."/>
            <person name="Cao W."/>
        </authorList>
    </citation>
    <scope>NUCLEOTIDE SEQUENCE</scope>
    <source>
        <strain evidence="2">Rmic-2018</strain>
        <tissue evidence="2">Larvae</tissue>
    </source>
</reference>
<reference evidence="2" key="1">
    <citation type="journal article" date="2020" name="Cell">
        <title>Large-Scale Comparative Analyses of Tick Genomes Elucidate Their Genetic Diversity and Vector Capacities.</title>
        <authorList>
            <consortium name="Tick Genome and Microbiome Consortium (TIGMIC)"/>
            <person name="Jia N."/>
            <person name="Wang J."/>
            <person name="Shi W."/>
            <person name="Du L."/>
            <person name="Sun Y."/>
            <person name="Zhan W."/>
            <person name="Jiang J.F."/>
            <person name="Wang Q."/>
            <person name="Zhang B."/>
            <person name="Ji P."/>
            <person name="Bell-Sakyi L."/>
            <person name="Cui X.M."/>
            <person name="Yuan T.T."/>
            <person name="Jiang B.G."/>
            <person name="Yang W.F."/>
            <person name="Lam T.T."/>
            <person name="Chang Q.C."/>
            <person name="Ding S.J."/>
            <person name="Wang X.J."/>
            <person name="Zhu J.G."/>
            <person name="Ruan X.D."/>
            <person name="Zhao L."/>
            <person name="Wei J.T."/>
            <person name="Ye R.Z."/>
            <person name="Que T.C."/>
            <person name="Du C.H."/>
            <person name="Zhou Y.H."/>
            <person name="Cheng J.X."/>
            <person name="Dai P.F."/>
            <person name="Guo W.B."/>
            <person name="Han X.H."/>
            <person name="Huang E.J."/>
            <person name="Li L.F."/>
            <person name="Wei W."/>
            <person name="Gao Y.C."/>
            <person name="Liu J.Z."/>
            <person name="Shao H.Z."/>
            <person name="Wang X."/>
            <person name="Wang C.C."/>
            <person name="Yang T.C."/>
            <person name="Huo Q.B."/>
            <person name="Li W."/>
            <person name="Chen H.Y."/>
            <person name="Chen S.E."/>
            <person name="Zhou L.G."/>
            <person name="Ni X.B."/>
            <person name="Tian J.H."/>
            <person name="Sheng Y."/>
            <person name="Liu T."/>
            <person name="Pan Y.S."/>
            <person name="Xia L.Y."/>
            <person name="Li J."/>
            <person name="Zhao F."/>
            <person name="Cao W.C."/>
        </authorList>
    </citation>
    <scope>NUCLEOTIDE SEQUENCE</scope>
    <source>
        <strain evidence="2">Rmic-2018</strain>
    </source>
</reference>
<evidence type="ECO:0000313" key="2">
    <source>
        <dbReference type="EMBL" id="KAH8019429.1"/>
    </source>
</evidence>
<protein>
    <submittedName>
        <fullName evidence="2">Uncharacterized protein</fullName>
    </submittedName>
</protein>
<dbReference type="AlphaFoldDB" id="A0A9J6DB86"/>
<dbReference type="Proteomes" id="UP000821866">
    <property type="component" value="Chromosome 8"/>
</dbReference>